<evidence type="ECO:0000313" key="4">
    <source>
        <dbReference type="WBParaSite" id="NBR_0001217501-mRNA-1"/>
    </source>
</evidence>
<dbReference type="EMBL" id="UYSL01020689">
    <property type="protein sequence ID" value="VDL75765.1"/>
    <property type="molecule type" value="Genomic_DNA"/>
</dbReference>
<accession>A0A0N4Y7N3</accession>
<feature type="chain" id="PRO_5043125301" evidence="1">
    <location>
        <begin position="22"/>
        <end position="120"/>
    </location>
</feature>
<dbReference type="WBParaSite" id="NBR_0001217501-mRNA-1">
    <property type="protein sequence ID" value="NBR_0001217501-mRNA-1"/>
    <property type="gene ID" value="NBR_0001217501"/>
</dbReference>
<evidence type="ECO:0000256" key="1">
    <source>
        <dbReference type="SAM" id="SignalP"/>
    </source>
</evidence>
<evidence type="ECO:0000313" key="3">
    <source>
        <dbReference type="Proteomes" id="UP000271162"/>
    </source>
</evidence>
<protein>
    <submittedName>
        <fullName evidence="4">Secreted protein</fullName>
    </submittedName>
</protein>
<feature type="signal peptide" evidence="1">
    <location>
        <begin position="1"/>
        <end position="21"/>
    </location>
</feature>
<sequence>MIGASLVPVLVLSGHRVLITATTNVATTHVTPAPLRLHTMSELPLCRYTAETIAFDSAIPPKGSCMHDIMKTTPNGFVTRSYRSPSSVVVASELDGFEHDAPMTNTACPRQSVMSYFSLK</sequence>
<keyword evidence="1" id="KW-0732">Signal</keyword>
<organism evidence="4">
    <name type="scientific">Nippostrongylus brasiliensis</name>
    <name type="common">Rat hookworm</name>
    <dbReference type="NCBI Taxonomy" id="27835"/>
    <lineage>
        <taxon>Eukaryota</taxon>
        <taxon>Metazoa</taxon>
        <taxon>Ecdysozoa</taxon>
        <taxon>Nematoda</taxon>
        <taxon>Chromadorea</taxon>
        <taxon>Rhabditida</taxon>
        <taxon>Rhabditina</taxon>
        <taxon>Rhabditomorpha</taxon>
        <taxon>Strongyloidea</taxon>
        <taxon>Heligmosomidae</taxon>
        <taxon>Nippostrongylus</taxon>
    </lineage>
</organism>
<name>A0A0N4Y7N3_NIPBR</name>
<gene>
    <name evidence="2" type="ORF">NBR_LOCUS12176</name>
</gene>
<keyword evidence="3" id="KW-1185">Reference proteome</keyword>
<reference evidence="4" key="1">
    <citation type="submission" date="2017-02" db="UniProtKB">
        <authorList>
            <consortium name="WormBaseParasite"/>
        </authorList>
    </citation>
    <scope>IDENTIFICATION</scope>
</reference>
<evidence type="ECO:0000313" key="2">
    <source>
        <dbReference type="EMBL" id="VDL75765.1"/>
    </source>
</evidence>
<dbReference type="Proteomes" id="UP000271162">
    <property type="component" value="Unassembled WGS sequence"/>
</dbReference>
<reference evidence="2 3" key="2">
    <citation type="submission" date="2018-11" db="EMBL/GenBank/DDBJ databases">
        <authorList>
            <consortium name="Pathogen Informatics"/>
        </authorList>
    </citation>
    <scope>NUCLEOTIDE SEQUENCE [LARGE SCALE GENOMIC DNA]</scope>
</reference>
<proteinExistence type="predicted"/>
<dbReference type="AlphaFoldDB" id="A0A0N4Y7N3"/>